<dbReference type="Pfam" id="PF01121">
    <property type="entry name" value="CoaE"/>
    <property type="match status" value="1"/>
</dbReference>
<keyword evidence="8 10" id="KW-0067">ATP-binding</keyword>
<dbReference type="GO" id="GO:0004140">
    <property type="term" value="F:dephospho-CoA kinase activity"/>
    <property type="evidence" value="ECO:0007669"/>
    <property type="project" value="UniProtKB-UniRule"/>
</dbReference>
<dbReference type="PANTHER" id="PTHR17490">
    <property type="entry name" value="SUA5"/>
    <property type="match status" value="1"/>
</dbReference>
<dbReference type="InterPro" id="IPR001977">
    <property type="entry name" value="Depp_CoAkinase"/>
</dbReference>
<dbReference type="GO" id="GO:0015937">
    <property type="term" value="P:coenzyme A biosynthetic process"/>
    <property type="evidence" value="ECO:0007669"/>
    <property type="project" value="UniProtKB-UniRule"/>
</dbReference>
<comment type="caution">
    <text evidence="13">The sequence shown here is derived from an EMBL/GenBank/DDBJ whole genome shotgun (WGS) entry which is preliminary data.</text>
</comment>
<organism evidence="13 14">
    <name type="scientific">Ruminococcus difficilis</name>
    <dbReference type="NCBI Taxonomy" id="2763069"/>
    <lineage>
        <taxon>Bacteria</taxon>
        <taxon>Bacillati</taxon>
        <taxon>Bacillota</taxon>
        <taxon>Clostridia</taxon>
        <taxon>Eubacteriales</taxon>
        <taxon>Oscillospiraceae</taxon>
        <taxon>Ruminococcus</taxon>
    </lineage>
</organism>
<evidence type="ECO:0000256" key="10">
    <source>
        <dbReference type="HAMAP-Rule" id="MF_00376"/>
    </source>
</evidence>
<evidence type="ECO:0000256" key="3">
    <source>
        <dbReference type="ARBA" id="ARBA00022490"/>
    </source>
</evidence>
<comment type="similarity">
    <text evidence="10">Belongs to the CoaE family.</text>
</comment>
<evidence type="ECO:0000259" key="12">
    <source>
        <dbReference type="PROSITE" id="PS51163"/>
    </source>
</evidence>
<dbReference type="PROSITE" id="PS51163">
    <property type="entry name" value="YRDC"/>
    <property type="match status" value="1"/>
</dbReference>
<evidence type="ECO:0000256" key="6">
    <source>
        <dbReference type="ARBA" id="ARBA00022695"/>
    </source>
</evidence>
<dbReference type="CDD" id="cd02022">
    <property type="entry name" value="DPCK"/>
    <property type="match status" value="1"/>
</dbReference>
<evidence type="ECO:0000256" key="7">
    <source>
        <dbReference type="ARBA" id="ARBA00022741"/>
    </source>
</evidence>
<dbReference type="InterPro" id="IPR038385">
    <property type="entry name" value="Sua5/YwlC_C"/>
</dbReference>
<dbReference type="EMBL" id="JAEQMG010000117">
    <property type="protein sequence ID" value="MBK6089157.1"/>
    <property type="molecule type" value="Genomic_DNA"/>
</dbReference>
<dbReference type="InterPro" id="IPR006070">
    <property type="entry name" value="Sua5-like_dom"/>
</dbReference>
<keyword evidence="14" id="KW-1185">Reference proteome</keyword>
<dbReference type="NCBIfam" id="TIGR00152">
    <property type="entry name" value="dephospho-CoA kinase"/>
    <property type="match status" value="1"/>
</dbReference>
<dbReference type="SUPFAM" id="SSF52540">
    <property type="entry name" value="P-loop containing nucleoside triphosphate hydrolases"/>
    <property type="match status" value="1"/>
</dbReference>
<dbReference type="FunFam" id="3.90.870.10:FF:000009">
    <property type="entry name" value="Threonylcarbamoyl-AMP synthase, putative"/>
    <property type="match status" value="1"/>
</dbReference>
<dbReference type="InterPro" id="IPR050156">
    <property type="entry name" value="TC-AMP_synthase_SUA5"/>
</dbReference>
<dbReference type="GO" id="GO:0000049">
    <property type="term" value="F:tRNA binding"/>
    <property type="evidence" value="ECO:0007669"/>
    <property type="project" value="TreeGrafter"/>
</dbReference>
<dbReference type="AlphaFoldDB" id="A0A934WSI9"/>
<dbReference type="GO" id="GO:0003725">
    <property type="term" value="F:double-stranded RNA binding"/>
    <property type="evidence" value="ECO:0007669"/>
    <property type="project" value="InterPro"/>
</dbReference>
<comment type="catalytic activity">
    <reaction evidence="10">
        <text>3'-dephospho-CoA + ATP = ADP + CoA + H(+)</text>
        <dbReference type="Rhea" id="RHEA:18245"/>
        <dbReference type="ChEBI" id="CHEBI:15378"/>
        <dbReference type="ChEBI" id="CHEBI:30616"/>
        <dbReference type="ChEBI" id="CHEBI:57287"/>
        <dbReference type="ChEBI" id="CHEBI:57328"/>
        <dbReference type="ChEBI" id="CHEBI:456216"/>
        <dbReference type="EC" id="2.7.1.24"/>
    </reaction>
</comment>
<dbReference type="GO" id="GO:0005737">
    <property type="term" value="C:cytoplasm"/>
    <property type="evidence" value="ECO:0007669"/>
    <property type="project" value="UniProtKB-SubCell"/>
</dbReference>
<evidence type="ECO:0000313" key="14">
    <source>
        <dbReference type="Proteomes" id="UP000633365"/>
    </source>
</evidence>
<comment type="pathway">
    <text evidence="10">Cofactor biosynthesis; coenzyme A biosynthesis; CoA from (R)-pantothenate: step 5/5.</text>
</comment>
<keyword evidence="10" id="KW-0173">Coenzyme A biosynthesis</keyword>
<comment type="catalytic activity">
    <reaction evidence="9">
        <text>L-threonine + hydrogencarbonate + ATP = L-threonylcarbamoyladenylate + diphosphate + H2O</text>
        <dbReference type="Rhea" id="RHEA:36407"/>
        <dbReference type="ChEBI" id="CHEBI:15377"/>
        <dbReference type="ChEBI" id="CHEBI:17544"/>
        <dbReference type="ChEBI" id="CHEBI:30616"/>
        <dbReference type="ChEBI" id="CHEBI:33019"/>
        <dbReference type="ChEBI" id="CHEBI:57926"/>
        <dbReference type="ChEBI" id="CHEBI:73682"/>
        <dbReference type="EC" id="2.7.7.87"/>
    </reaction>
</comment>
<proteinExistence type="inferred from homology"/>
<evidence type="ECO:0000256" key="4">
    <source>
        <dbReference type="ARBA" id="ARBA00022679"/>
    </source>
</evidence>
<comment type="similarity">
    <text evidence="2">Belongs to the SUA5 family.</text>
</comment>
<keyword evidence="6" id="KW-0548">Nucleotidyltransferase</keyword>
<keyword evidence="10" id="KW-0418">Kinase</keyword>
<dbReference type="PROSITE" id="PS51219">
    <property type="entry name" value="DPCK"/>
    <property type="match status" value="1"/>
</dbReference>
<evidence type="ECO:0000256" key="8">
    <source>
        <dbReference type="ARBA" id="ARBA00022840"/>
    </source>
</evidence>
<gene>
    <name evidence="10" type="primary">coaE</name>
    <name evidence="13" type="ORF">JKK62_10995</name>
</gene>
<comment type="subcellular location">
    <subcellularLocation>
        <location evidence="1 10">Cytoplasm</location>
    </subcellularLocation>
</comment>
<feature type="binding site" evidence="10">
    <location>
        <begin position="356"/>
        <end position="361"/>
    </location>
    <ligand>
        <name>ATP</name>
        <dbReference type="ChEBI" id="CHEBI:30616"/>
    </ligand>
</feature>
<dbReference type="GO" id="GO:0006450">
    <property type="term" value="P:regulation of translational fidelity"/>
    <property type="evidence" value="ECO:0007669"/>
    <property type="project" value="TreeGrafter"/>
</dbReference>
<keyword evidence="7 10" id="KW-0547">Nucleotide-binding</keyword>
<evidence type="ECO:0000256" key="9">
    <source>
        <dbReference type="ARBA" id="ARBA00048366"/>
    </source>
</evidence>
<evidence type="ECO:0000313" key="13">
    <source>
        <dbReference type="EMBL" id="MBK6089157.1"/>
    </source>
</evidence>
<reference evidence="13" key="1">
    <citation type="submission" date="2021-01" db="EMBL/GenBank/DDBJ databases">
        <title>Genome public.</title>
        <authorList>
            <person name="Liu C."/>
            <person name="Sun Q."/>
        </authorList>
    </citation>
    <scope>NUCLEOTIDE SEQUENCE</scope>
    <source>
        <strain evidence="13">M6</strain>
    </source>
</reference>
<comment type="function">
    <text evidence="10">Catalyzes the phosphorylation of the 3'-hydroxyl group of dephosphocoenzyme A to form coenzyme A.</text>
</comment>
<dbReference type="SUPFAM" id="SSF55821">
    <property type="entry name" value="YrdC/RibB"/>
    <property type="match status" value="1"/>
</dbReference>
<feature type="domain" description="YrdC-like" evidence="12">
    <location>
        <begin position="10"/>
        <end position="198"/>
    </location>
</feature>
<evidence type="ECO:0000256" key="2">
    <source>
        <dbReference type="ARBA" id="ARBA00007663"/>
    </source>
</evidence>
<dbReference type="GO" id="GO:0061710">
    <property type="term" value="F:L-threonylcarbamoyladenylate synthase"/>
    <property type="evidence" value="ECO:0007669"/>
    <property type="project" value="UniProtKB-EC"/>
</dbReference>
<protein>
    <recommendedName>
        <fullName evidence="10 11">Dephospho-CoA kinase</fullName>
        <ecNumber evidence="10 11">2.7.1.24</ecNumber>
    </recommendedName>
    <alternativeName>
        <fullName evidence="10">Dephosphocoenzyme A kinase</fullName>
    </alternativeName>
</protein>
<keyword evidence="5" id="KW-0819">tRNA processing</keyword>
<dbReference type="InterPro" id="IPR027417">
    <property type="entry name" value="P-loop_NTPase"/>
</dbReference>
<evidence type="ECO:0000256" key="5">
    <source>
        <dbReference type="ARBA" id="ARBA00022694"/>
    </source>
</evidence>
<dbReference type="HAMAP" id="MF_00376">
    <property type="entry name" value="Dephospho_CoA_kinase"/>
    <property type="match status" value="1"/>
</dbReference>
<dbReference type="Proteomes" id="UP000633365">
    <property type="component" value="Unassembled WGS sequence"/>
</dbReference>
<dbReference type="PANTHER" id="PTHR17490:SF16">
    <property type="entry name" value="THREONYLCARBAMOYL-AMP SYNTHASE"/>
    <property type="match status" value="1"/>
</dbReference>
<dbReference type="GO" id="GO:0005524">
    <property type="term" value="F:ATP binding"/>
    <property type="evidence" value="ECO:0007669"/>
    <property type="project" value="UniProtKB-UniRule"/>
</dbReference>
<keyword evidence="4 10" id="KW-0808">Transferase</keyword>
<dbReference type="InterPro" id="IPR017945">
    <property type="entry name" value="DHBP_synth_RibB-like_a/b_dom"/>
</dbReference>
<dbReference type="Gene3D" id="3.40.50.300">
    <property type="entry name" value="P-loop containing nucleotide triphosphate hydrolases"/>
    <property type="match status" value="1"/>
</dbReference>
<keyword evidence="3 10" id="KW-0963">Cytoplasm</keyword>
<dbReference type="Pfam" id="PF03481">
    <property type="entry name" value="Sua5_C"/>
    <property type="match status" value="1"/>
</dbReference>
<dbReference type="Gene3D" id="3.90.870.10">
    <property type="entry name" value="DHBP synthase"/>
    <property type="match status" value="1"/>
</dbReference>
<accession>A0A934WSI9</accession>
<dbReference type="GO" id="GO:0008033">
    <property type="term" value="P:tRNA processing"/>
    <property type="evidence" value="ECO:0007669"/>
    <property type="project" value="UniProtKB-KW"/>
</dbReference>
<dbReference type="Pfam" id="PF01300">
    <property type="entry name" value="Sua5_yciO_yrdC"/>
    <property type="match status" value="1"/>
</dbReference>
<dbReference type="Gene3D" id="3.40.50.11030">
    <property type="entry name" value="Threonylcarbamoyl-AMP synthase, C-terminal domain"/>
    <property type="match status" value="1"/>
</dbReference>
<evidence type="ECO:0000256" key="11">
    <source>
        <dbReference type="NCBIfam" id="TIGR00152"/>
    </source>
</evidence>
<dbReference type="RefSeq" id="WP_201427950.1">
    <property type="nucleotide sequence ID" value="NZ_JAEQMG010000117.1"/>
</dbReference>
<dbReference type="EC" id="2.7.1.24" evidence="10 11"/>
<sequence>MKTYHLTNTQSDIEQASAILRDGGLVAMPTETVYGLAANALDGEAVRRIFEAKGRPMDNPLIVHVAEFSDIERLRLVSEIPEKAVKLAQAFWPGPLTIIMPKGEVIPDEVSAGLSTVAIRIPSHPDAQRLLKTSGLALAAPSANTSGKPSPTTAQHVIDDMEGRIEAVIDGGSCSVGVESTVITLATDTPRILRPGLITREEIEAVIGAIEVDHAVLHQLENNEKASSPGMKYKHYAPRTRVVLLRGSDERYITYMNRLYARDPHIAAMCYDEDKPQLDMPCITIGGMDDEKAQAKALFDALRAVDDLEDVTSVYAHCPEATGVGMALYNRLIRAAAFEVIDLPEKRIIGLTGQTGAGKSEAARLLAECGFPVVSADEAARLAVEDSEVKAMLCASFGNVLLPDGSLDRRRVAQIAFSSPENTETLNAITHPKISEIMLAQVEKNNGDIVIFDASQLFEARQDVFCYRIVGVLADPELRRERIMRRDGLNREEAERRMSVQLSEEFFIAHCDDILYNNGSAEAFFDAVRQYGERWCADEQKI</sequence>
<evidence type="ECO:0000256" key="1">
    <source>
        <dbReference type="ARBA" id="ARBA00004496"/>
    </source>
</evidence>
<dbReference type="NCBIfam" id="TIGR00057">
    <property type="entry name" value="L-threonylcarbamoyladenylate synthase"/>
    <property type="match status" value="1"/>
</dbReference>
<name>A0A934WSI9_9FIRM</name>
<dbReference type="InterPro" id="IPR005145">
    <property type="entry name" value="Sua5_C"/>
</dbReference>